<organism evidence="1 2">
    <name type="scientific">Parelaphostrongylus tenuis</name>
    <name type="common">Meningeal worm</name>
    <dbReference type="NCBI Taxonomy" id="148309"/>
    <lineage>
        <taxon>Eukaryota</taxon>
        <taxon>Metazoa</taxon>
        <taxon>Ecdysozoa</taxon>
        <taxon>Nematoda</taxon>
        <taxon>Chromadorea</taxon>
        <taxon>Rhabditida</taxon>
        <taxon>Rhabditina</taxon>
        <taxon>Rhabditomorpha</taxon>
        <taxon>Strongyloidea</taxon>
        <taxon>Metastrongylidae</taxon>
        <taxon>Parelaphostrongylus</taxon>
    </lineage>
</organism>
<evidence type="ECO:0000313" key="1">
    <source>
        <dbReference type="EMBL" id="KAJ1363675.1"/>
    </source>
</evidence>
<gene>
    <name evidence="1" type="ORF">KIN20_023589</name>
</gene>
<evidence type="ECO:0000313" key="2">
    <source>
        <dbReference type="Proteomes" id="UP001196413"/>
    </source>
</evidence>
<protein>
    <submittedName>
        <fullName evidence="1">Uncharacterized protein</fullName>
    </submittedName>
</protein>
<accession>A0AAD5MRX7</accession>
<sequence>MCLQRSILSATLSYSLVRTDIQMKHFLFFLEDSVIIRQLEYREFEENRLSSDCGFVHSTLPVLVLSDNLEASASKALTNLTRELRKDRLYHVQRQ</sequence>
<name>A0AAD5MRX7_PARTN</name>
<keyword evidence="2" id="KW-1185">Reference proteome</keyword>
<dbReference type="Proteomes" id="UP001196413">
    <property type="component" value="Unassembled WGS sequence"/>
</dbReference>
<proteinExistence type="predicted"/>
<dbReference type="AlphaFoldDB" id="A0AAD5MRX7"/>
<dbReference type="EMBL" id="JAHQIW010004784">
    <property type="protein sequence ID" value="KAJ1363675.1"/>
    <property type="molecule type" value="Genomic_DNA"/>
</dbReference>
<comment type="caution">
    <text evidence="1">The sequence shown here is derived from an EMBL/GenBank/DDBJ whole genome shotgun (WGS) entry which is preliminary data.</text>
</comment>
<reference evidence="1" key="1">
    <citation type="submission" date="2021-06" db="EMBL/GenBank/DDBJ databases">
        <title>Parelaphostrongylus tenuis whole genome reference sequence.</title>
        <authorList>
            <person name="Garwood T.J."/>
            <person name="Larsen P.A."/>
            <person name="Fountain-Jones N.M."/>
            <person name="Garbe J.R."/>
            <person name="Macchietto M.G."/>
            <person name="Kania S.A."/>
            <person name="Gerhold R.W."/>
            <person name="Richards J.E."/>
            <person name="Wolf T.M."/>
        </authorList>
    </citation>
    <scope>NUCLEOTIDE SEQUENCE</scope>
    <source>
        <strain evidence="1">MNPRO001-30</strain>
        <tissue evidence="1">Meninges</tissue>
    </source>
</reference>